<gene>
    <name evidence="1" type="ORF">RF007C_15145</name>
</gene>
<dbReference type="AlphaFoldDB" id="W7UX14"/>
<reference evidence="1 2" key="1">
    <citation type="journal article" date="2014" name="PLoS ONE">
        <title>Rumen cellulosomics: divergent fiber-degrading strategies revealed by comparative genome-wide analysis of six ruminococcal strains.</title>
        <authorList>
            <person name="Dassa B."/>
            <person name="Borovok I."/>
            <person name="Ruimy-Israeli V."/>
            <person name="Lamed R."/>
            <person name="Flint H.J."/>
            <person name="Duncan S.H."/>
            <person name="Henrissat B."/>
            <person name="Coutinho P."/>
            <person name="Morrison M."/>
            <person name="Mosoni P."/>
            <person name="Yeoman C.J."/>
            <person name="White B.A."/>
            <person name="Bayer E.A."/>
        </authorList>
    </citation>
    <scope>NUCLEOTIDE SEQUENCE [LARGE SCALE GENOMIC DNA]</scope>
    <source>
        <strain evidence="1 2">007c</strain>
    </source>
</reference>
<evidence type="ECO:0000313" key="1">
    <source>
        <dbReference type="EMBL" id="EWM52947.1"/>
    </source>
</evidence>
<proteinExistence type="predicted"/>
<protein>
    <submittedName>
        <fullName evidence="1">Uncharacterized protein</fullName>
    </submittedName>
</protein>
<organism evidence="1 2">
    <name type="scientific">Ruminococcus flavefaciens 007c</name>
    <dbReference type="NCBI Taxonomy" id="1341157"/>
    <lineage>
        <taxon>Bacteria</taxon>
        <taxon>Bacillati</taxon>
        <taxon>Bacillota</taxon>
        <taxon>Clostridia</taxon>
        <taxon>Eubacteriales</taxon>
        <taxon>Oscillospiraceae</taxon>
        <taxon>Ruminococcus</taxon>
    </lineage>
</organism>
<name>W7UX14_RUMFL</name>
<keyword evidence="2" id="KW-1185">Reference proteome</keyword>
<accession>W7UX14</accession>
<evidence type="ECO:0000313" key="2">
    <source>
        <dbReference type="Proteomes" id="UP000019365"/>
    </source>
</evidence>
<dbReference type="EMBL" id="ATAX01000028">
    <property type="protein sequence ID" value="EWM52947.1"/>
    <property type="molecule type" value="Genomic_DNA"/>
</dbReference>
<comment type="caution">
    <text evidence="1">The sequence shown here is derived from an EMBL/GenBank/DDBJ whole genome shotgun (WGS) entry which is preliminary data.</text>
</comment>
<dbReference type="Proteomes" id="UP000019365">
    <property type="component" value="Unassembled WGS sequence"/>
</dbReference>
<sequence length="29" mass="3439">MLIHFREPAAGESRYVRQSEWTSEGELKM</sequence>